<gene>
    <name evidence="3" type="ORF">FIBSPDRAFT_724579</name>
</gene>
<feature type="coiled-coil region" evidence="1">
    <location>
        <begin position="84"/>
        <end position="111"/>
    </location>
</feature>
<reference evidence="3" key="1">
    <citation type="journal article" date="2016" name="Mol. Biol. Evol.">
        <title>Comparative Genomics of Early-Diverging Mushroom-Forming Fungi Provides Insights into the Origins of Lignocellulose Decay Capabilities.</title>
        <authorList>
            <person name="Nagy L.G."/>
            <person name="Riley R."/>
            <person name="Tritt A."/>
            <person name="Adam C."/>
            <person name="Daum C."/>
            <person name="Floudas D."/>
            <person name="Sun H."/>
            <person name="Yadav J.S."/>
            <person name="Pangilinan J."/>
            <person name="Larsson K.H."/>
            <person name="Matsuura K."/>
            <person name="Barry K."/>
            <person name="Labutti K."/>
            <person name="Kuo R."/>
            <person name="Ohm R.A."/>
            <person name="Bhattacharya S.S."/>
            <person name="Shirouzu T."/>
            <person name="Yoshinaga Y."/>
            <person name="Martin F.M."/>
            <person name="Grigoriev I.V."/>
            <person name="Hibbett D.S."/>
        </authorList>
    </citation>
    <scope>NUCLEOTIDE SEQUENCE [LARGE SCALE GENOMIC DNA]</scope>
    <source>
        <strain evidence="3">CBS 109695</strain>
    </source>
</reference>
<dbReference type="PANTHER" id="PTHR39472">
    <property type="entry name" value="EXPRESSED PROTEIN"/>
    <property type="match status" value="1"/>
</dbReference>
<dbReference type="STRING" id="436010.A0A166UA06"/>
<sequence>MDVNGHDQDLAHLNHLWGIISELSEQLSQNRSVAVQLYGQADAVNSQAVHGKTGFVLRRFNLDKPEDVYEAELDKMNIAMTADNHALHRDNKQLNALIKEYEQTLETVMSSFRNRAREVQEKELAVIRGFESHILSLQDEETTKRVTLTTGQSESLARLSRSFRQFVRAVGGEEPDRTSAEDANKAEDFEPWVPTDGADWALERESELARLERENEELKRMLGLHVGALRSAGDPPKPSTPGSGLLKAGNLVGEANRSSTQPNDIQYGPYGTFKAPN</sequence>
<protein>
    <submittedName>
        <fullName evidence="3">Uncharacterized protein</fullName>
    </submittedName>
</protein>
<proteinExistence type="predicted"/>
<dbReference type="OrthoDB" id="21214at2759"/>
<dbReference type="PANTHER" id="PTHR39472:SF1">
    <property type="entry name" value="EXPRESSED PROTEIN"/>
    <property type="match status" value="1"/>
</dbReference>
<feature type="region of interest" description="Disordered" evidence="2">
    <location>
        <begin position="228"/>
        <end position="277"/>
    </location>
</feature>
<dbReference type="EMBL" id="KV417489">
    <property type="protein sequence ID" value="KZP31482.1"/>
    <property type="molecule type" value="Genomic_DNA"/>
</dbReference>
<organism evidence="3">
    <name type="scientific">Athelia psychrophila</name>
    <dbReference type="NCBI Taxonomy" id="1759441"/>
    <lineage>
        <taxon>Eukaryota</taxon>
        <taxon>Fungi</taxon>
        <taxon>Dikarya</taxon>
        <taxon>Basidiomycota</taxon>
        <taxon>Agaricomycotina</taxon>
        <taxon>Agaricomycetes</taxon>
        <taxon>Agaricomycetidae</taxon>
        <taxon>Atheliales</taxon>
        <taxon>Atheliaceae</taxon>
        <taxon>Athelia</taxon>
    </lineage>
</organism>
<evidence type="ECO:0000256" key="2">
    <source>
        <dbReference type="SAM" id="MobiDB-lite"/>
    </source>
</evidence>
<keyword evidence="1" id="KW-0175">Coiled coil</keyword>
<dbReference type="AlphaFoldDB" id="A0A166UA06"/>
<accession>A0A166UA06</accession>
<evidence type="ECO:0000313" key="3">
    <source>
        <dbReference type="EMBL" id="KZP31482.1"/>
    </source>
</evidence>
<name>A0A166UA06_9AGAM</name>
<evidence type="ECO:0000256" key="1">
    <source>
        <dbReference type="SAM" id="Coils"/>
    </source>
</evidence>